<evidence type="ECO:0000313" key="2">
    <source>
        <dbReference type="EMBL" id="QNE18586.1"/>
    </source>
</evidence>
<keyword evidence="1" id="KW-0472">Membrane</keyword>
<feature type="transmembrane region" description="Helical" evidence="1">
    <location>
        <begin position="81"/>
        <end position="101"/>
    </location>
</feature>
<dbReference type="RefSeq" id="WP_185447853.1">
    <property type="nucleotide sequence ID" value="NZ_CP043661.1"/>
</dbReference>
<protein>
    <submittedName>
        <fullName evidence="2">Uncharacterized protein</fullName>
    </submittedName>
</protein>
<reference evidence="2 3" key="2">
    <citation type="journal article" date="2020" name="Microbiol. Resour. Announc.">
        <title>Antarctic desert soil bacteria exhibit high novel natural product potential, evaluated through long-read genome sequencing and comparative genomics.</title>
        <authorList>
            <person name="Benaud N."/>
            <person name="Edwards R.J."/>
            <person name="Amos T.G."/>
            <person name="D'Agostino P.M."/>
            <person name="Gutierrez-Chavez C."/>
            <person name="Montgomery K."/>
            <person name="Nicetic I."/>
            <person name="Ferrari B.C."/>
        </authorList>
    </citation>
    <scope>NUCLEOTIDE SEQUENCE [LARGE SCALE GENOMIC DNA]</scope>
    <source>
        <strain evidence="2 3">SPB151</strain>
    </source>
</reference>
<dbReference type="KEGG" id="kqi:F1D05_12560"/>
<keyword evidence="1" id="KW-1133">Transmembrane helix</keyword>
<dbReference type="AlphaFoldDB" id="A0A7G6WX71"/>
<evidence type="ECO:0000313" key="3">
    <source>
        <dbReference type="Proteomes" id="UP000515563"/>
    </source>
</evidence>
<reference evidence="3" key="1">
    <citation type="submission" date="2019-09" db="EMBL/GenBank/DDBJ databases">
        <title>Antimicrobial potential of Antarctic Bacteria.</title>
        <authorList>
            <person name="Benaud N."/>
            <person name="Edwards R.J."/>
            <person name="Ferrari B.C."/>
        </authorList>
    </citation>
    <scope>NUCLEOTIDE SEQUENCE [LARGE SCALE GENOMIC DNA]</scope>
    <source>
        <strain evidence="3">SPB151</strain>
    </source>
</reference>
<dbReference type="EMBL" id="CP043661">
    <property type="protein sequence ID" value="QNE18586.1"/>
    <property type="molecule type" value="Genomic_DNA"/>
</dbReference>
<accession>A0A7G6WX71</accession>
<keyword evidence="3" id="KW-1185">Reference proteome</keyword>
<name>A0A7G6WX71_9ACTN</name>
<gene>
    <name evidence="2" type="ORF">F1D05_12560</name>
</gene>
<organism evidence="2 3">
    <name type="scientific">Kribbella qitaiheensis</name>
    <dbReference type="NCBI Taxonomy" id="1544730"/>
    <lineage>
        <taxon>Bacteria</taxon>
        <taxon>Bacillati</taxon>
        <taxon>Actinomycetota</taxon>
        <taxon>Actinomycetes</taxon>
        <taxon>Propionibacteriales</taxon>
        <taxon>Kribbellaceae</taxon>
        <taxon>Kribbella</taxon>
    </lineage>
</organism>
<feature type="transmembrane region" description="Helical" evidence="1">
    <location>
        <begin position="6"/>
        <end position="34"/>
    </location>
</feature>
<dbReference type="Proteomes" id="UP000515563">
    <property type="component" value="Chromosome"/>
</dbReference>
<keyword evidence="1" id="KW-0812">Transmembrane</keyword>
<sequence length="124" mass="12759">MYTGASAFAIILGGASGGIVFGFAGLIMVAGLGAGLDRQVGPLPSTPLQSRRRGAAAGLITFGVDFFTTAAAGRIPFFQIWAAPLAAVVYVVVVLVQWSLLKRANAAPSIGDTVEQDLLDDPRP</sequence>
<proteinExistence type="predicted"/>
<evidence type="ECO:0000256" key="1">
    <source>
        <dbReference type="SAM" id="Phobius"/>
    </source>
</evidence>